<evidence type="ECO:0000313" key="3">
    <source>
        <dbReference type="EnsemblMetazoa" id="XP_024080323.1"/>
    </source>
</evidence>
<name>A0A8I6SFE3_CIMLE</name>
<evidence type="ECO:0000256" key="1">
    <source>
        <dbReference type="SAM" id="Coils"/>
    </source>
</evidence>
<organism evidence="3 4">
    <name type="scientific">Cimex lectularius</name>
    <name type="common">Bed bug</name>
    <name type="synonym">Acanthia lectularia</name>
    <dbReference type="NCBI Taxonomy" id="79782"/>
    <lineage>
        <taxon>Eukaryota</taxon>
        <taxon>Metazoa</taxon>
        <taxon>Ecdysozoa</taxon>
        <taxon>Arthropoda</taxon>
        <taxon>Hexapoda</taxon>
        <taxon>Insecta</taxon>
        <taxon>Pterygota</taxon>
        <taxon>Neoptera</taxon>
        <taxon>Paraneoptera</taxon>
        <taxon>Hemiptera</taxon>
        <taxon>Heteroptera</taxon>
        <taxon>Panheteroptera</taxon>
        <taxon>Cimicomorpha</taxon>
        <taxon>Cimicidae</taxon>
        <taxon>Cimex</taxon>
    </lineage>
</organism>
<keyword evidence="1" id="KW-0175">Coiled coil</keyword>
<dbReference type="GeneID" id="112126136"/>
<dbReference type="OrthoDB" id="10264063at2759"/>
<dbReference type="RefSeq" id="XP_024080323.1">
    <property type="nucleotide sequence ID" value="XM_024224555.1"/>
</dbReference>
<feature type="compositionally biased region" description="Acidic residues" evidence="2">
    <location>
        <begin position="669"/>
        <end position="678"/>
    </location>
</feature>
<feature type="coiled-coil region" evidence="1">
    <location>
        <begin position="385"/>
        <end position="412"/>
    </location>
</feature>
<feature type="compositionally biased region" description="Basic and acidic residues" evidence="2">
    <location>
        <begin position="657"/>
        <end position="668"/>
    </location>
</feature>
<dbReference type="AlphaFoldDB" id="A0A8I6SFE3"/>
<evidence type="ECO:0000256" key="2">
    <source>
        <dbReference type="SAM" id="MobiDB-lite"/>
    </source>
</evidence>
<dbReference type="Proteomes" id="UP000494040">
    <property type="component" value="Unassembled WGS sequence"/>
</dbReference>
<accession>A0A8I6SFE3</accession>
<sequence length="678" mass="79172">MCQLVSTSRPDNVHKMILASEEEKKAVRREIDRLVKRIKPKPVKKKVKKITEIDKMLHRSVTTGTNKYFSTGHGAKERLFLEEGSPYSQDYKGFTTKAEKKYMEPTENWRSRVGICERLRVESPTVDKGVTGVIPDFYEMTFSRPIRERFRKREYVQQVRSAMLTNLQTGMYLDIIKRIEMHDDIARSILQKAVDDSEEAVWSLRVFLSEQIKDIRSIEDELKIVVDLRTKKEAAIDLALRILGNTKVEMFETMEKINETIRCRDFLHSCSSEQWLYEYDIKKQNHFLKQMAQVEELMKVYANYMNHLGGKDPGLEEIMLNYIKIYEETGPKKIEFKTTNDLGYSLKKLEKDCKNALIHIKEIEEPVKKVRKYDKDVEKCYKGDIDYLKTEIKKTEEDLADLRANIDMKKSMMHDMTKKYKRNLISKEVLYERGLLKALYDEIVVDKKMNPTVLDMWEGLEESFMALKSKLAEIPAKEVKRRKRIIISRIKAGEFAAVKAQNRIRQVEQMVEGIKRAYEKPGQVQIGKALMPRSEPPPPPPRRPTPESPARTIEYAKELEKERRRYAPMAKGYPPVRKLRSLASSELSLVSEKGKQMYEVYDRESLVPKHKVHPLKDVYVFDSDDELDFKGRLAIEEPSGPTELKMLPPPKLTMPKYEPKVEEVKKTTEDEDSDFGMP</sequence>
<evidence type="ECO:0000313" key="4">
    <source>
        <dbReference type="Proteomes" id="UP000494040"/>
    </source>
</evidence>
<proteinExistence type="predicted"/>
<feature type="compositionally biased region" description="Pro residues" evidence="2">
    <location>
        <begin position="534"/>
        <end position="547"/>
    </location>
</feature>
<reference evidence="3" key="1">
    <citation type="submission" date="2022-01" db="UniProtKB">
        <authorList>
            <consortium name="EnsemblMetazoa"/>
        </authorList>
    </citation>
    <scope>IDENTIFICATION</scope>
</reference>
<protein>
    <submittedName>
        <fullName evidence="3">Uncharacterized protein</fullName>
    </submittedName>
</protein>
<feature type="region of interest" description="Disordered" evidence="2">
    <location>
        <begin position="525"/>
        <end position="550"/>
    </location>
</feature>
<keyword evidence="4" id="KW-1185">Reference proteome</keyword>
<dbReference type="EnsemblMetazoa" id="XM_024224555.1">
    <property type="protein sequence ID" value="XP_024080323.1"/>
    <property type="gene ID" value="LOC112126136"/>
</dbReference>
<feature type="region of interest" description="Disordered" evidence="2">
    <location>
        <begin position="639"/>
        <end position="678"/>
    </location>
</feature>
<dbReference type="KEGG" id="clec:112126136"/>